<evidence type="ECO:0000313" key="4">
    <source>
        <dbReference type="EMBL" id="KZB02452.1"/>
    </source>
</evidence>
<dbReference type="RefSeq" id="WP_062940395.1">
    <property type="nucleotide sequence ID" value="NZ_CP171848.1"/>
</dbReference>
<name>A0A154IPR3_RHILE</name>
<dbReference type="GO" id="GO:0034338">
    <property type="term" value="F:short-chain carboxylesterase activity"/>
    <property type="evidence" value="ECO:0007669"/>
    <property type="project" value="TreeGrafter"/>
</dbReference>
<dbReference type="SUPFAM" id="SSF53474">
    <property type="entry name" value="alpha/beta-Hydrolases"/>
    <property type="match status" value="1"/>
</dbReference>
<gene>
    <name evidence="4" type="ORF">A4A59_09540</name>
</gene>
<dbReference type="Pfam" id="PF07859">
    <property type="entry name" value="Abhydrolase_3"/>
    <property type="match status" value="1"/>
</dbReference>
<reference evidence="4" key="1">
    <citation type="submission" date="2016-03" db="EMBL/GenBank/DDBJ databases">
        <title>Microsymbionts genomes from the relict species Vavilovia formosa.</title>
        <authorList>
            <person name="Chirak E."/>
            <person name="Kimeklis A."/>
            <person name="Kopat V."/>
            <person name="Andronov E."/>
        </authorList>
    </citation>
    <scope>NUCLEOTIDE SEQUENCE [LARGE SCALE GENOMIC DNA]</scope>
    <source>
        <strain evidence="4">Vaf12</strain>
    </source>
</reference>
<evidence type="ECO:0000256" key="1">
    <source>
        <dbReference type="ARBA" id="ARBA00010515"/>
    </source>
</evidence>
<dbReference type="PROSITE" id="PS01173">
    <property type="entry name" value="LIPASE_GDXG_HIS"/>
    <property type="match status" value="1"/>
</dbReference>
<dbReference type="PANTHER" id="PTHR23024:SF24">
    <property type="entry name" value="ALPHA_BETA HYDROLASE FOLD-3 DOMAIN-CONTAINING PROTEIN"/>
    <property type="match status" value="1"/>
</dbReference>
<dbReference type="InterPro" id="IPR029058">
    <property type="entry name" value="AB_hydrolase_fold"/>
</dbReference>
<proteinExistence type="inferred from homology"/>
<evidence type="ECO:0000256" key="2">
    <source>
        <dbReference type="ARBA" id="ARBA00022801"/>
    </source>
</evidence>
<evidence type="ECO:0000259" key="3">
    <source>
        <dbReference type="Pfam" id="PF07859"/>
    </source>
</evidence>
<comment type="caution">
    <text evidence="4">The sequence shown here is derived from an EMBL/GenBank/DDBJ whole genome shotgun (WGS) entry which is preliminary data.</text>
</comment>
<comment type="similarity">
    <text evidence="1">Belongs to the 'GDXG' lipolytic enzyme family.</text>
</comment>
<dbReference type="AlphaFoldDB" id="A0A154IPR3"/>
<keyword evidence="2" id="KW-0378">Hydrolase</keyword>
<dbReference type="InterPro" id="IPR013094">
    <property type="entry name" value="AB_hydrolase_3"/>
</dbReference>
<feature type="domain" description="Alpha/beta hydrolase fold-3" evidence="3">
    <location>
        <begin position="81"/>
        <end position="277"/>
    </location>
</feature>
<dbReference type="Gene3D" id="3.40.50.1820">
    <property type="entry name" value="alpha/beta hydrolase"/>
    <property type="match status" value="1"/>
</dbReference>
<dbReference type="EMBL" id="LVYU01000046">
    <property type="protein sequence ID" value="KZB02452.1"/>
    <property type="molecule type" value="Genomic_DNA"/>
</dbReference>
<protein>
    <submittedName>
        <fullName evidence="4">Carboxylesterase</fullName>
    </submittedName>
</protein>
<dbReference type="InterPro" id="IPR050466">
    <property type="entry name" value="Carboxylest/Gibb_receptor"/>
</dbReference>
<sequence length="303" mass="33094">MSAQSPVPTEKGILQFLAVCDAFYPPDAVQASIEQQRDWYDALCARFDRPLPPEMIFADGMLQRIPIRRYRPRKISTRTILLYLHGGGFIVGSLESHHAICAEIADFAGAELVSVDYRLAPEYRWPAQTDDGFTVLKHLLSANSKVVLIGDSAGGNLAAGLALRARDEGLPGVVGQVLIYPTLSGNLDAGSYAEMAAAPGLTTADVAYYREMLQAPAGNEIAEPLQASSLAGLPPAFITVAYFDPLRDDGRHYAARLAAEGVEVWFREEPQMVHAWMRARHMSEGARDGFRAVCEAIRRFAAT</sequence>
<dbReference type="InterPro" id="IPR002168">
    <property type="entry name" value="Lipase_GDXG_HIS_AS"/>
</dbReference>
<dbReference type="PANTHER" id="PTHR23024">
    <property type="entry name" value="ARYLACETAMIDE DEACETYLASE"/>
    <property type="match status" value="1"/>
</dbReference>
<organism evidence="4">
    <name type="scientific">Rhizobium leguminosarum</name>
    <dbReference type="NCBI Taxonomy" id="384"/>
    <lineage>
        <taxon>Bacteria</taxon>
        <taxon>Pseudomonadati</taxon>
        <taxon>Pseudomonadota</taxon>
        <taxon>Alphaproteobacteria</taxon>
        <taxon>Hyphomicrobiales</taxon>
        <taxon>Rhizobiaceae</taxon>
        <taxon>Rhizobium/Agrobacterium group</taxon>
        <taxon>Rhizobium</taxon>
    </lineage>
</organism>
<accession>A0A154IPR3</accession>